<accession>A0A6B3RNA5</accession>
<gene>
    <name evidence="11" type="ORF">G3572_11945</name>
</gene>
<keyword evidence="8 9" id="KW-0472">Membrane</keyword>
<keyword evidence="7 9" id="KW-1133">Transmembrane helix</keyword>
<dbReference type="Proteomes" id="UP000481421">
    <property type="component" value="Unassembled WGS sequence"/>
</dbReference>
<evidence type="ECO:0000313" key="11">
    <source>
        <dbReference type="EMBL" id="NEX46921.1"/>
    </source>
</evidence>
<keyword evidence="3 9" id="KW-0813">Transport</keyword>
<dbReference type="NCBIfam" id="TIGR01726">
    <property type="entry name" value="HEQRo_perm_3TM"/>
    <property type="match status" value="1"/>
</dbReference>
<dbReference type="Pfam" id="PF00528">
    <property type="entry name" value="BPD_transp_1"/>
    <property type="match status" value="1"/>
</dbReference>
<keyword evidence="6" id="KW-0029">Amino-acid transport</keyword>
<feature type="transmembrane region" description="Helical" evidence="9">
    <location>
        <begin position="202"/>
        <end position="221"/>
    </location>
</feature>
<dbReference type="GO" id="GO:0043190">
    <property type="term" value="C:ATP-binding cassette (ABC) transporter complex"/>
    <property type="evidence" value="ECO:0007669"/>
    <property type="project" value="InterPro"/>
</dbReference>
<evidence type="ECO:0000256" key="7">
    <source>
        <dbReference type="ARBA" id="ARBA00022989"/>
    </source>
</evidence>
<feature type="domain" description="ABC transmembrane type-1" evidence="10">
    <location>
        <begin position="92"/>
        <end position="405"/>
    </location>
</feature>
<dbReference type="GO" id="GO:0022857">
    <property type="term" value="F:transmembrane transporter activity"/>
    <property type="evidence" value="ECO:0007669"/>
    <property type="project" value="InterPro"/>
</dbReference>
<dbReference type="AlphaFoldDB" id="A0A6B3RNA5"/>
<evidence type="ECO:0000256" key="8">
    <source>
        <dbReference type="ARBA" id="ARBA00023136"/>
    </source>
</evidence>
<name>A0A6B3RNA5_9RHOB</name>
<reference evidence="11 12" key="1">
    <citation type="submission" date="2020-02" db="EMBL/GenBank/DDBJ databases">
        <title>Rhodobacter algicola sp. nov., isolated from microalga culture.</title>
        <authorList>
            <person name="Park C.-Y."/>
        </authorList>
    </citation>
    <scope>NUCLEOTIDE SEQUENCE [LARGE SCALE GENOMIC DNA]</scope>
    <source>
        <strain evidence="11 12">ETT8</strain>
    </source>
</reference>
<organism evidence="11 12">
    <name type="scientific">Pseudotabrizicola algicola</name>
    <dbReference type="NCBI Taxonomy" id="2709381"/>
    <lineage>
        <taxon>Bacteria</taxon>
        <taxon>Pseudomonadati</taxon>
        <taxon>Pseudomonadota</taxon>
        <taxon>Alphaproteobacteria</taxon>
        <taxon>Rhodobacterales</taxon>
        <taxon>Paracoccaceae</taxon>
        <taxon>Pseudotabrizicola</taxon>
    </lineage>
</organism>
<evidence type="ECO:0000256" key="5">
    <source>
        <dbReference type="ARBA" id="ARBA00022692"/>
    </source>
</evidence>
<keyword evidence="4" id="KW-1003">Cell membrane</keyword>
<dbReference type="CDD" id="cd06261">
    <property type="entry name" value="TM_PBP2"/>
    <property type="match status" value="2"/>
</dbReference>
<feature type="transmembrane region" description="Helical" evidence="9">
    <location>
        <begin position="26"/>
        <end position="44"/>
    </location>
</feature>
<comment type="subcellular location">
    <subcellularLocation>
        <location evidence="1">Cell inner membrane</location>
        <topology evidence="1">Multi-pass membrane protein</topology>
    </subcellularLocation>
    <subcellularLocation>
        <location evidence="9">Cell membrane</location>
        <topology evidence="9">Multi-pass membrane protein</topology>
    </subcellularLocation>
</comment>
<protein>
    <submittedName>
        <fullName evidence="11">ABC transporter permease subunit</fullName>
    </submittedName>
</protein>
<keyword evidence="5 9" id="KW-0812">Transmembrane</keyword>
<sequence length="417" mass="45960">MAVVTEEPKAGFRLGMLIYDTRYRSITIQIVVLFLVMLGAAWLIDNLLRNLAALGRGIDFGFLWNRAGYDINQTLVEYTNDSTHARATLVGLLNTLLIAFLGCVAATVLGVIAGVLRLSKNWVVARLMTVYVEIFRNIPLLLWILMIYTVFTEALPAPNAFRGENPAASMALFDTVAFTNRYTAIPWLVFDRSLGWLQLGPIWLNLDFTAIIVALVGGFLINRAILKRATRIQEATGVRPTTWWQSLLALFGPIIVLKFALGTHFDYPSLQGFNFTGGLQVSNSLVALWLALTLYTAAFIAEIVRAGINAISRGQSEAAFALGLRPGRTMSLIILPQAMRVIIPPLISQYLNLTKNSSLAIAVGYMDLRGTLGGITLNQTGRGLEAMLLLMLIYLIISLTISSAMNVYNQSVKLKER</sequence>
<proteinExistence type="inferred from homology"/>
<feature type="transmembrane region" description="Helical" evidence="9">
    <location>
        <begin position="96"/>
        <end position="118"/>
    </location>
</feature>
<evidence type="ECO:0000256" key="1">
    <source>
        <dbReference type="ARBA" id="ARBA00004429"/>
    </source>
</evidence>
<dbReference type="InterPro" id="IPR035906">
    <property type="entry name" value="MetI-like_sf"/>
</dbReference>
<dbReference type="GO" id="GO:0006865">
    <property type="term" value="P:amino acid transport"/>
    <property type="evidence" value="ECO:0007669"/>
    <property type="project" value="UniProtKB-KW"/>
</dbReference>
<evidence type="ECO:0000256" key="9">
    <source>
        <dbReference type="RuleBase" id="RU363032"/>
    </source>
</evidence>
<evidence type="ECO:0000259" key="10">
    <source>
        <dbReference type="PROSITE" id="PS50928"/>
    </source>
</evidence>
<comment type="similarity">
    <text evidence="2">Belongs to the binding-protein-dependent transport system permease family. HisMQ subfamily.</text>
</comment>
<dbReference type="PROSITE" id="PS50928">
    <property type="entry name" value="ABC_TM1"/>
    <property type="match status" value="1"/>
</dbReference>
<evidence type="ECO:0000313" key="12">
    <source>
        <dbReference type="Proteomes" id="UP000481421"/>
    </source>
</evidence>
<evidence type="ECO:0000256" key="6">
    <source>
        <dbReference type="ARBA" id="ARBA00022970"/>
    </source>
</evidence>
<dbReference type="SUPFAM" id="SSF161098">
    <property type="entry name" value="MetI-like"/>
    <property type="match status" value="1"/>
</dbReference>
<dbReference type="InterPro" id="IPR043429">
    <property type="entry name" value="ArtM/GltK/GlnP/TcyL/YhdX-like"/>
</dbReference>
<dbReference type="EMBL" id="JAAIKE010000003">
    <property type="protein sequence ID" value="NEX46921.1"/>
    <property type="molecule type" value="Genomic_DNA"/>
</dbReference>
<feature type="transmembrane region" description="Helical" evidence="9">
    <location>
        <begin position="130"/>
        <end position="151"/>
    </location>
</feature>
<feature type="transmembrane region" description="Helical" evidence="9">
    <location>
        <begin position="386"/>
        <end position="408"/>
    </location>
</feature>
<dbReference type="InterPro" id="IPR000515">
    <property type="entry name" value="MetI-like"/>
</dbReference>
<comment type="caution">
    <text evidence="11">The sequence shown here is derived from an EMBL/GenBank/DDBJ whole genome shotgun (WGS) entry which is preliminary data.</text>
</comment>
<dbReference type="RefSeq" id="WP_164612048.1">
    <property type="nucleotide sequence ID" value="NZ_JAAIKE010000003.1"/>
</dbReference>
<evidence type="ECO:0000256" key="4">
    <source>
        <dbReference type="ARBA" id="ARBA00022475"/>
    </source>
</evidence>
<evidence type="ECO:0000256" key="2">
    <source>
        <dbReference type="ARBA" id="ARBA00010072"/>
    </source>
</evidence>
<feature type="transmembrane region" description="Helical" evidence="9">
    <location>
        <begin position="285"/>
        <end position="308"/>
    </location>
</feature>
<dbReference type="Gene3D" id="1.10.3720.10">
    <property type="entry name" value="MetI-like"/>
    <property type="match status" value="2"/>
</dbReference>
<dbReference type="InterPro" id="IPR010065">
    <property type="entry name" value="AA_ABC_transptr_permease_3TM"/>
</dbReference>
<evidence type="ECO:0000256" key="3">
    <source>
        <dbReference type="ARBA" id="ARBA00022448"/>
    </source>
</evidence>
<dbReference type="PANTHER" id="PTHR30614">
    <property type="entry name" value="MEMBRANE COMPONENT OF AMINO ACID ABC TRANSPORTER"/>
    <property type="match status" value="1"/>
</dbReference>
<dbReference type="PANTHER" id="PTHR30614:SF37">
    <property type="entry name" value="AMINO-ACID ABC TRANSPORTER PERMEASE PROTEIN YHDX-RELATED"/>
    <property type="match status" value="1"/>
</dbReference>
<feature type="transmembrane region" description="Helical" evidence="9">
    <location>
        <begin position="242"/>
        <end position="265"/>
    </location>
</feature>
<keyword evidence="12" id="KW-1185">Reference proteome</keyword>